<dbReference type="Proteomes" id="UP001140206">
    <property type="component" value="Chromosome 3"/>
</dbReference>
<gene>
    <name evidence="1" type="ORF">LUZ62_062915</name>
</gene>
<organism evidence="1 2">
    <name type="scientific">Rhynchospora pubera</name>
    <dbReference type="NCBI Taxonomy" id="906938"/>
    <lineage>
        <taxon>Eukaryota</taxon>
        <taxon>Viridiplantae</taxon>
        <taxon>Streptophyta</taxon>
        <taxon>Embryophyta</taxon>
        <taxon>Tracheophyta</taxon>
        <taxon>Spermatophyta</taxon>
        <taxon>Magnoliopsida</taxon>
        <taxon>Liliopsida</taxon>
        <taxon>Poales</taxon>
        <taxon>Cyperaceae</taxon>
        <taxon>Cyperoideae</taxon>
        <taxon>Rhynchosporeae</taxon>
        <taxon>Rhynchospora</taxon>
    </lineage>
</organism>
<dbReference type="InterPro" id="IPR036047">
    <property type="entry name" value="F-box-like_dom_sf"/>
</dbReference>
<keyword evidence="2" id="KW-1185">Reference proteome</keyword>
<accession>A0AAV8EJJ9</accession>
<dbReference type="SUPFAM" id="SSF81383">
    <property type="entry name" value="F-box domain"/>
    <property type="match status" value="1"/>
</dbReference>
<protein>
    <submittedName>
        <fullName evidence="1">F-box protein SKIP19</fullName>
    </submittedName>
</protein>
<name>A0AAV8EJJ9_9POAL</name>
<dbReference type="SUPFAM" id="SSF52047">
    <property type="entry name" value="RNI-like"/>
    <property type="match status" value="1"/>
</dbReference>
<reference evidence="1" key="1">
    <citation type="submission" date="2022-08" db="EMBL/GenBank/DDBJ databases">
        <authorList>
            <person name="Marques A."/>
        </authorList>
    </citation>
    <scope>NUCLEOTIDE SEQUENCE</scope>
    <source>
        <strain evidence="1">RhyPub2mFocal</strain>
        <tissue evidence="1">Leaves</tissue>
    </source>
</reference>
<dbReference type="EMBL" id="JAMFTS010000003">
    <property type="protein sequence ID" value="KAJ4778658.1"/>
    <property type="molecule type" value="Genomic_DNA"/>
</dbReference>
<evidence type="ECO:0000313" key="2">
    <source>
        <dbReference type="Proteomes" id="UP001140206"/>
    </source>
</evidence>
<evidence type="ECO:0000313" key="1">
    <source>
        <dbReference type="EMBL" id="KAJ4778658.1"/>
    </source>
</evidence>
<dbReference type="InterPro" id="IPR032675">
    <property type="entry name" value="LRR_dom_sf"/>
</dbReference>
<dbReference type="Gene3D" id="3.80.10.10">
    <property type="entry name" value="Ribonuclease Inhibitor"/>
    <property type="match status" value="1"/>
</dbReference>
<sequence>MGKRGTMEVLRVAGSVCRLWRKVATQEPVLWRRIDMSSHDYYRSDAFKLVDPARLAIDRSGGRLEEFAAAYFADDYLLRYLCDRTSILKKLNLISSGQLSAAAIAETAERQPLLEEIQISCGPFSKKLTEILGTACPHLKSFELYYTSYNMPPPDPDNEEEISNDDEAFGIAKTMHKLHHLQLIGNRLTNEGLTAILDGCPRLETLDIRGCFKVNIDADMYAAIRVCSSHHYGFVNFVMVDRTYQLGTTYLQQDFSNSVNFGSQSINQGFLGFVQDLKNCFTA</sequence>
<comment type="caution">
    <text evidence="1">The sequence shown here is derived from an EMBL/GenBank/DDBJ whole genome shotgun (WGS) entry which is preliminary data.</text>
</comment>
<dbReference type="AlphaFoldDB" id="A0AAV8EJJ9"/>
<dbReference type="PANTHER" id="PTHR38926:SF2">
    <property type="entry name" value="F-BOX_LRR-REPEAT PROTEIN 21-RELATED"/>
    <property type="match status" value="1"/>
</dbReference>
<dbReference type="PANTHER" id="PTHR38926">
    <property type="entry name" value="F-BOX DOMAIN CONTAINING PROTEIN, EXPRESSED"/>
    <property type="match status" value="1"/>
</dbReference>
<proteinExistence type="predicted"/>